<dbReference type="InterPro" id="IPR020630">
    <property type="entry name" value="THF_DH/CycHdrlase_cat_dom"/>
</dbReference>
<dbReference type="AlphaFoldDB" id="A0A9P5X142"/>
<dbReference type="Gene3D" id="3.40.50.720">
    <property type="entry name" value="NAD(P)-binding Rossmann-like Domain"/>
    <property type="match status" value="1"/>
</dbReference>
<sequence length="390" mass="41661">MAESTTTSTPSQTTASTPTTTAPAPAPAPAVTTTAEPKGLLLKADAIANQFRAEVQSSLGRAERKPKLVGILATSSAPSKSYAEFTRRQCEELGFEFVLRKVGAALNSVGEGGGGGEVLGEGEGVEEAIVEANEDGSVDGIMVYFPIFGAQQDHYLQQIVSPLKDVEGLHFKFHYNLYHNIRFLDPKSLLTATPSTGTPLTSTSTDTDQPPAGMVKSIIPCTPLAIVKCLEYVGVYNKILPYGDRAYGRTVTVINRSEVVGRPLAALLANDGARVLSVDIDSIQEYTKRPRVASNPASSSGEENVKARYHPRHVVHASGLSLRECLAVSDVVVSAVPSAGYKVKTEWLKDGCVCLNVAAEKNFEKDVRDKASIYVPAVGKVTILMLLRNL</sequence>
<dbReference type="Pfam" id="PF00763">
    <property type="entry name" value="THF_DHG_CYH"/>
    <property type="match status" value="1"/>
</dbReference>
<evidence type="ECO:0000256" key="1">
    <source>
        <dbReference type="SAM" id="MobiDB-lite"/>
    </source>
</evidence>
<dbReference type="PANTHER" id="PTHR48099">
    <property type="entry name" value="C-1-TETRAHYDROFOLATE SYNTHASE, CYTOPLASMIC-RELATED"/>
    <property type="match status" value="1"/>
</dbReference>
<evidence type="ECO:0000313" key="5">
    <source>
        <dbReference type="Proteomes" id="UP000807342"/>
    </source>
</evidence>
<feature type="domain" description="Tetrahydrofolate dehydrogenase/cyclohydrolase NAD(P)-binding" evidence="3">
    <location>
        <begin position="220"/>
        <end position="282"/>
    </location>
</feature>
<accession>A0A9P5X142</accession>
<proteinExistence type="predicted"/>
<protein>
    <submittedName>
        <fullName evidence="4">NAD(P)-binding protein</fullName>
    </submittedName>
</protein>
<reference evidence="4" key="1">
    <citation type="submission" date="2020-11" db="EMBL/GenBank/DDBJ databases">
        <authorList>
            <consortium name="DOE Joint Genome Institute"/>
            <person name="Ahrendt S."/>
            <person name="Riley R."/>
            <person name="Andreopoulos W."/>
            <person name="Labutti K."/>
            <person name="Pangilinan J."/>
            <person name="Ruiz-Duenas F.J."/>
            <person name="Barrasa J.M."/>
            <person name="Sanchez-Garcia M."/>
            <person name="Camarero S."/>
            <person name="Miyauchi S."/>
            <person name="Serrano A."/>
            <person name="Linde D."/>
            <person name="Babiker R."/>
            <person name="Drula E."/>
            <person name="Ayuso-Fernandez I."/>
            <person name="Pacheco R."/>
            <person name="Padilla G."/>
            <person name="Ferreira P."/>
            <person name="Barriuso J."/>
            <person name="Kellner H."/>
            <person name="Castanera R."/>
            <person name="Alfaro M."/>
            <person name="Ramirez L."/>
            <person name="Pisabarro A.G."/>
            <person name="Kuo A."/>
            <person name="Tritt A."/>
            <person name="Lipzen A."/>
            <person name="He G."/>
            <person name="Yan M."/>
            <person name="Ng V."/>
            <person name="Cullen D."/>
            <person name="Martin F."/>
            <person name="Rosso M.-N."/>
            <person name="Henrissat B."/>
            <person name="Hibbett D."/>
            <person name="Martinez A.T."/>
            <person name="Grigoriev I.V."/>
        </authorList>
    </citation>
    <scope>NUCLEOTIDE SEQUENCE</scope>
    <source>
        <strain evidence="4">MF-IS2</strain>
    </source>
</reference>
<dbReference type="SUPFAM" id="SSF51735">
    <property type="entry name" value="NAD(P)-binding Rossmann-fold domains"/>
    <property type="match status" value="1"/>
</dbReference>
<dbReference type="FunFam" id="3.40.50.720:FF:000401">
    <property type="entry name" value="Related to MTD1-methylenetetrahydrofolate dehydrogenase (NAD+)"/>
    <property type="match status" value="1"/>
</dbReference>
<dbReference type="GO" id="GO:0004488">
    <property type="term" value="F:methylenetetrahydrofolate dehydrogenase (NADP+) activity"/>
    <property type="evidence" value="ECO:0007669"/>
    <property type="project" value="InterPro"/>
</dbReference>
<evidence type="ECO:0000259" key="3">
    <source>
        <dbReference type="Pfam" id="PF02882"/>
    </source>
</evidence>
<evidence type="ECO:0000259" key="2">
    <source>
        <dbReference type="Pfam" id="PF00763"/>
    </source>
</evidence>
<dbReference type="GO" id="GO:0005829">
    <property type="term" value="C:cytosol"/>
    <property type="evidence" value="ECO:0007669"/>
    <property type="project" value="TreeGrafter"/>
</dbReference>
<dbReference type="GO" id="GO:0004487">
    <property type="term" value="F:methylenetetrahydrofolate dehydrogenase (NAD+) activity"/>
    <property type="evidence" value="ECO:0007669"/>
    <property type="project" value="TreeGrafter"/>
</dbReference>
<dbReference type="OrthoDB" id="41403at2759"/>
<dbReference type="GO" id="GO:0009113">
    <property type="term" value="P:purine nucleobase biosynthetic process"/>
    <property type="evidence" value="ECO:0007669"/>
    <property type="project" value="TreeGrafter"/>
</dbReference>
<feature type="region of interest" description="Disordered" evidence="1">
    <location>
        <begin position="1"/>
        <end position="37"/>
    </location>
</feature>
<dbReference type="InterPro" id="IPR036291">
    <property type="entry name" value="NAD(P)-bd_dom_sf"/>
</dbReference>
<dbReference type="PANTHER" id="PTHR48099:SF3">
    <property type="entry name" value="METHYLENETETRAHYDROFOLATE DEHYDROGENASE [NAD(+)]"/>
    <property type="match status" value="1"/>
</dbReference>
<dbReference type="Pfam" id="PF02882">
    <property type="entry name" value="THF_DHG_CYH_C"/>
    <property type="match status" value="1"/>
</dbReference>
<dbReference type="Gene3D" id="3.40.50.10860">
    <property type="entry name" value="Leucine Dehydrogenase, chain A, domain 1"/>
    <property type="match status" value="1"/>
</dbReference>
<gene>
    <name evidence="4" type="ORF">P691DRAFT_714288</name>
</gene>
<keyword evidence="5" id="KW-1185">Reference proteome</keyword>
<dbReference type="InterPro" id="IPR020631">
    <property type="entry name" value="THF_DH/CycHdrlase_NAD-bd_dom"/>
</dbReference>
<evidence type="ECO:0000313" key="4">
    <source>
        <dbReference type="EMBL" id="KAF9442543.1"/>
    </source>
</evidence>
<feature type="domain" description="Tetrahydrofolate dehydrogenase/cyclohydrolase catalytic" evidence="2">
    <location>
        <begin position="42"/>
        <end position="167"/>
    </location>
</feature>
<comment type="caution">
    <text evidence="4">The sequence shown here is derived from an EMBL/GenBank/DDBJ whole genome shotgun (WGS) entry which is preliminary data.</text>
</comment>
<dbReference type="SUPFAM" id="SSF53223">
    <property type="entry name" value="Aminoacid dehydrogenase-like, N-terminal domain"/>
    <property type="match status" value="1"/>
</dbReference>
<dbReference type="InterPro" id="IPR046346">
    <property type="entry name" value="Aminoacid_DH-like_N_sf"/>
</dbReference>
<organism evidence="4 5">
    <name type="scientific">Macrolepiota fuliginosa MF-IS2</name>
    <dbReference type="NCBI Taxonomy" id="1400762"/>
    <lineage>
        <taxon>Eukaryota</taxon>
        <taxon>Fungi</taxon>
        <taxon>Dikarya</taxon>
        <taxon>Basidiomycota</taxon>
        <taxon>Agaricomycotina</taxon>
        <taxon>Agaricomycetes</taxon>
        <taxon>Agaricomycetidae</taxon>
        <taxon>Agaricales</taxon>
        <taxon>Agaricineae</taxon>
        <taxon>Agaricaceae</taxon>
        <taxon>Macrolepiota</taxon>
    </lineage>
</organism>
<dbReference type="Proteomes" id="UP000807342">
    <property type="component" value="Unassembled WGS sequence"/>
</dbReference>
<name>A0A9P5X142_9AGAR</name>
<dbReference type="EMBL" id="MU151611">
    <property type="protein sequence ID" value="KAF9442543.1"/>
    <property type="molecule type" value="Genomic_DNA"/>
</dbReference>